<dbReference type="OrthoDB" id="8818285at2"/>
<dbReference type="EMBL" id="PDEA01000001">
    <property type="protein sequence ID" value="PEH89993.1"/>
    <property type="molecule type" value="Genomic_DNA"/>
</dbReference>
<keyword evidence="2" id="KW-1185">Reference proteome</keyword>
<dbReference type="AlphaFoldDB" id="A0A2A7UXL8"/>
<proteinExistence type="predicted"/>
<organism evidence="1 2">
    <name type="scientific">Comamonas terrigena</name>
    <dbReference type="NCBI Taxonomy" id="32013"/>
    <lineage>
        <taxon>Bacteria</taxon>
        <taxon>Pseudomonadati</taxon>
        <taxon>Pseudomonadota</taxon>
        <taxon>Betaproteobacteria</taxon>
        <taxon>Burkholderiales</taxon>
        <taxon>Comamonadaceae</taxon>
        <taxon>Comamonas</taxon>
    </lineage>
</organism>
<comment type="caution">
    <text evidence="1">The sequence shown here is derived from an EMBL/GenBank/DDBJ whole genome shotgun (WGS) entry which is preliminary data.</text>
</comment>
<dbReference type="Proteomes" id="UP000220246">
    <property type="component" value="Unassembled WGS sequence"/>
</dbReference>
<reference evidence="2" key="1">
    <citation type="submission" date="2017-09" db="EMBL/GenBank/DDBJ databases">
        <title>FDA dAtabase for Regulatory Grade micrObial Sequences (FDA-ARGOS): Supporting development and validation of Infectious Disease Dx tests.</title>
        <authorList>
            <person name="Minogue T."/>
            <person name="Wolcott M."/>
            <person name="Wasieloski L."/>
            <person name="Aguilar W."/>
            <person name="Moore D."/>
            <person name="Tallon L."/>
            <person name="Sadzewicz L."/>
            <person name="Ott S."/>
            <person name="Zhao X."/>
            <person name="Nagaraj S."/>
            <person name="Vavikolanu K."/>
            <person name="Aluvathingal J."/>
            <person name="Nadendla S."/>
            <person name="Sichtig H."/>
        </authorList>
    </citation>
    <scope>NUCLEOTIDE SEQUENCE [LARGE SCALE GENOMIC DNA]</scope>
    <source>
        <strain evidence="2">FDAARGOS_394</strain>
    </source>
</reference>
<evidence type="ECO:0000313" key="1">
    <source>
        <dbReference type="EMBL" id="PEH89993.1"/>
    </source>
</evidence>
<dbReference type="GeneID" id="80802236"/>
<protein>
    <submittedName>
        <fullName evidence="1">Uncharacterized protein</fullName>
    </submittedName>
</protein>
<sequence>MSALYNHMVAALREHWTAHSQQYPQRFELTDAALRELNDTRKLVNDTMNYVLRPGWEAVFLGVPVQGGAAVNALVAADGSLHPLVEHAPAA</sequence>
<name>A0A2A7UXL8_COMTR</name>
<dbReference type="RefSeq" id="WP_066533495.1">
    <property type="nucleotide sequence ID" value="NZ_PDEA01000001.1"/>
</dbReference>
<accession>A0A2A7UXL8</accession>
<gene>
    <name evidence="1" type="ORF">CRM82_16595</name>
</gene>
<evidence type="ECO:0000313" key="2">
    <source>
        <dbReference type="Proteomes" id="UP000220246"/>
    </source>
</evidence>